<evidence type="ECO:0000256" key="3">
    <source>
        <dbReference type="SAM" id="MobiDB-lite"/>
    </source>
</evidence>
<dbReference type="EMBL" id="JTHE03000056">
    <property type="protein sequence ID" value="MCM1983120.1"/>
    <property type="molecule type" value="Genomic_DNA"/>
</dbReference>
<comment type="caution">
    <text evidence="4">The sequence shown here is derived from an EMBL/GenBank/DDBJ whole genome shotgun (WGS) entry which is preliminary data.</text>
</comment>
<feature type="chain" id="PRO_5044530021" evidence="2">
    <location>
        <begin position="28"/>
        <end position="510"/>
    </location>
</feature>
<dbReference type="InterPro" id="IPR007049">
    <property type="entry name" value="Carb-sel_porin_OprB"/>
</dbReference>
<gene>
    <name evidence="4" type="ORF">QQ91_0009820</name>
</gene>
<dbReference type="Pfam" id="PF04966">
    <property type="entry name" value="OprB"/>
    <property type="match status" value="1"/>
</dbReference>
<reference evidence="4 5" key="1">
    <citation type="journal article" date="2015" name="Genome Announc.">
        <title>Draft Genome Sequence of Filamentous Marine Cyanobacterium Lyngbya confervoides Strain BDU141951.</title>
        <authorList>
            <person name="Chandrababunaidu M.M."/>
            <person name="Sen D."/>
            <person name="Tripathy S."/>
        </authorList>
    </citation>
    <scope>NUCLEOTIDE SEQUENCE [LARGE SCALE GENOMIC DNA]</scope>
    <source>
        <strain evidence="4 5">BDU141951</strain>
    </source>
</reference>
<dbReference type="Proteomes" id="UP000031561">
    <property type="component" value="Unassembled WGS sequence"/>
</dbReference>
<dbReference type="RefSeq" id="WP_166281977.1">
    <property type="nucleotide sequence ID" value="NZ_JTHE03000056.1"/>
</dbReference>
<accession>A0ABD4T3B9</accession>
<feature type="compositionally biased region" description="Pro residues" evidence="3">
    <location>
        <begin position="45"/>
        <end position="58"/>
    </location>
</feature>
<proteinExistence type="inferred from homology"/>
<sequence length="510" mass="55146">MGLLTQRRLKMLGLVFPSLFLTTGARATPFLPMEITYPPEEGTAGPPPASQAPPPPCAEPSTPQTGPENSRWTLVETLRACLEQSGAAPPLDPISSSNPHAHIPAETQIISERVAALSAQLALLEDQQFSTTTKLTSLTILGLKTGDSLTPRPAFIRSLDRSTPTQSQTSALGAVFFSLNTSFSGRDVLKTTLYSSNQAQEFFSQSQLGNSPSNRGIDTFFPPSRTVWSLIPNSFSLYRLSYQFPATRDLSITVGSKFYPTDIIDTNSFTHPINTYNSWSMVNNLLLTPYSIRLLGGAGAGFDWRINQGPVSVRGVYIARRGGEAGSSSPNASGGLFAPPYQGSAELEFSERWSSSNSLTLRLQYTHSDSSGIEQDVLGVNAEVLLGKVGLFGRYGHAWAIADPGINPLPFGDGDAGSFRAQLFQAGVAVQDLGIERSLFSAAISQPFITNLRPAPGILPRAQTNLEAFYRIPLSANLYLTPTLMTIFNPNNRADQPSLVQGFLRLTFLY</sequence>
<name>A0ABD4T3B9_9CYAN</name>
<organism evidence="4 5">
    <name type="scientific">Lyngbya confervoides BDU141951</name>
    <dbReference type="NCBI Taxonomy" id="1574623"/>
    <lineage>
        <taxon>Bacteria</taxon>
        <taxon>Bacillati</taxon>
        <taxon>Cyanobacteriota</taxon>
        <taxon>Cyanophyceae</taxon>
        <taxon>Oscillatoriophycideae</taxon>
        <taxon>Oscillatoriales</taxon>
        <taxon>Microcoleaceae</taxon>
        <taxon>Lyngbya</taxon>
    </lineage>
</organism>
<comment type="similarity">
    <text evidence="1 2">Belongs to the OprB family.</text>
</comment>
<dbReference type="AlphaFoldDB" id="A0ABD4T3B9"/>
<evidence type="ECO:0000256" key="1">
    <source>
        <dbReference type="ARBA" id="ARBA00008769"/>
    </source>
</evidence>
<dbReference type="Gene3D" id="2.40.160.180">
    <property type="entry name" value="Carbohydrate-selective porin OprB"/>
    <property type="match status" value="1"/>
</dbReference>
<feature type="region of interest" description="Disordered" evidence="3">
    <location>
        <begin position="34"/>
        <end position="69"/>
    </location>
</feature>
<evidence type="ECO:0000313" key="4">
    <source>
        <dbReference type="EMBL" id="MCM1983120.1"/>
    </source>
</evidence>
<dbReference type="InterPro" id="IPR038673">
    <property type="entry name" value="OprB_sf"/>
</dbReference>
<keyword evidence="5" id="KW-1185">Reference proteome</keyword>
<keyword evidence="2" id="KW-0732">Signal</keyword>
<protein>
    <submittedName>
        <fullName evidence="4">Carbohydrate porin</fullName>
    </submittedName>
</protein>
<evidence type="ECO:0000256" key="2">
    <source>
        <dbReference type="RuleBase" id="RU363072"/>
    </source>
</evidence>
<feature type="signal peptide" evidence="2">
    <location>
        <begin position="1"/>
        <end position="27"/>
    </location>
</feature>
<evidence type="ECO:0000313" key="5">
    <source>
        <dbReference type="Proteomes" id="UP000031561"/>
    </source>
</evidence>